<dbReference type="WBParaSite" id="ASIM_0001255501-mRNA-1">
    <property type="protein sequence ID" value="ASIM_0001255501-mRNA-1"/>
    <property type="gene ID" value="ASIM_0001255501"/>
</dbReference>
<accession>A0A0M3JWA3</accession>
<reference evidence="1" key="1">
    <citation type="submission" date="2017-02" db="UniProtKB">
        <authorList>
            <consortium name="WormBaseParasite"/>
        </authorList>
    </citation>
    <scope>IDENTIFICATION</scope>
</reference>
<protein>
    <submittedName>
        <fullName evidence="1">Pilus assembly protein</fullName>
    </submittedName>
</protein>
<name>A0A0M3JWA3_ANISI</name>
<dbReference type="AlphaFoldDB" id="A0A0M3JWA3"/>
<proteinExistence type="predicted"/>
<sequence length="105" mass="11629">LFIYLVFDNDPWTGKWSADLQCSFRILSLNGTGDLTGATKTYALSNNNYYIVAGFPVNVIRKKGSGLVTSTDTVRIQADIEWGGVQIVNNYEQVIQECSIAALLY</sequence>
<evidence type="ECO:0000313" key="1">
    <source>
        <dbReference type="WBParaSite" id="ASIM_0001255501-mRNA-1"/>
    </source>
</evidence>
<organism evidence="1">
    <name type="scientific">Anisakis simplex</name>
    <name type="common">Herring worm</name>
    <dbReference type="NCBI Taxonomy" id="6269"/>
    <lineage>
        <taxon>Eukaryota</taxon>
        <taxon>Metazoa</taxon>
        <taxon>Ecdysozoa</taxon>
        <taxon>Nematoda</taxon>
        <taxon>Chromadorea</taxon>
        <taxon>Rhabditida</taxon>
        <taxon>Spirurina</taxon>
        <taxon>Ascaridomorpha</taxon>
        <taxon>Ascaridoidea</taxon>
        <taxon>Anisakidae</taxon>
        <taxon>Anisakis</taxon>
        <taxon>Anisakis simplex complex</taxon>
    </lineage>
</organism>